<evidence type="ECO:0000313" key="6">
    <source>
        <dbReference type="Proteomes" id="UP001328107"/>
    </source>
</evidence>
<proteinExistence type="inferred from homology"/>
<accession>A0AAN5CRJ0</accession>
<evidence type="ECO:0000256" key="1">
    <source>
        <dbReference type="ARBA" id="ARBA00009995"/>
    </source>
</evidence>
<dbReference type="EMBL" id="BTRK01000004">
    <property type="protein sequence ID" value="GMR49250.1"/>
    <property type="molecule type" value="Genomic_DNA"/>
</dbReference>
<keyword evidence="6" id="KW-1185">Reference proteome</keyword>
<dbReference type="EC" id="2.4.1.17" evidence="2"/>
<dbReference type="GO" id="GO:0015020">
    <property type="term" value="F:glucuronosyltransferase activity"/>
    <property type="evidence" value="ECO:0007669"/>
    <property type="project" value="UniProtKB-EC"/>
</dbReference>
<sequence length="116" mass="13049">MSLTSSLIPNPSKIDFATPTISRVIDIGGLMVKEPKALDGYWNSVMNKRSKVVLISFGSMAKSYLFAPSSKEAILRVISLRLHSFGSMKKRMNLLSKLHRKSIISCWPNVCLRMIY</sequence>
<keyword evidence="4" id="KW-0808">Transferase</keyword>
<reference evidence="6" key="1">
    <citation type="submission" date="2022-10" db="EMBL/GenBank/DDBJ databases">
        <title>Genome assembly of Pristionchus species.</title>
        <authorList>
            <person name="Yoshida K."/>
            <person name="Sommer R.J."/>
        </authorList>
    </citation>
    <scope>NUCLEOTIDE SEQUENCE [LARGE SCALE GENOMIC DNA]</scope>
    <source>
        <strain evidence="6">RS5460</strain>
    </source>
</reference>
<evidence type="ECO:0000256" key="4">
    <source>
        <dbReference type="ARBA" id="ARBA00022679"/>
    </source>
</evidence>
<evidence type="ECO:0000256" key="2">
    <source>
        <dbReference type="ARBA" id="ARBA00012544"/>
    </source>
</evidence>
<dbReference type="SUPFAM" id="SSF53756">
    <property type="entry name" value="UDP-Glycosyltransferase/glycogen phosphorylase"/>
    <property type="match status" value="1"/>
</dbReference>
<evidence type="ECO:0000313" key="5">
    <source>
        <dbReference type="EMBL" id="GMR49250.1"/>
    </source>
</evidence>
<comment type="caution">
    <text evidence="5">The sequence shown here is derived from an EMBL/GenBank/DDBJ whole genome shotgun (WGS) entry which is preliminary data.</text>
</comment>
<name>A0AAN5CRJ0_9BILA</name>
<protein>
    <recommendedName>
        <fullName evidence="2">glucuronosyltransferase</fullName>
        <ecNumber evidence="2">2.4.1.17</ecNumber>
    </recommendedName>
</protein>
<gene>
    <name evidence="5" type="ORF">PMAYCL1PPCAC_19445</name>
</gene>
<dbReference type="InterPro" id="IPR050271">
    <property type="entry name" value="UDP-glycosyltransferase"/>
</dbReference>
<evidence type="ECO:0000256" key="3">
    <source>
        <dbReference type="ARBA" id="ARBA00022676"/>
    </source>
</evidence>
<comment type="similarity">
    <text evidence="1">Belongs to the UDP-glycosyltransferase family.</text>
</comment>
<dbReference type="PANTHER" id="PTHR48043:SF23">
    <property type="entry name" value="UDP-GLUCURONOSYLTRANSFERASE"/>
    <property type="match status" value="1"/>
</dbReference>
<dbReference type="PANTHER" id="PTHR48043">
    <property type="entry name" value="EG:EG0003.4 PROTEIN-RELATED"/>
    <property type="match status" value="1"/>
</dbReference>
<organism evidence="5 6">
    <name type="scientific">Pristionchus mayeri</name>
    <dbReference type="NCBI Taxonomy" id="1317129"/>
    <lineage>
        <taxon>Eukaryota</taxon>
        <taxon>Metazoa</taxon>
        <taxon>Ecdysozoa</taxon>
        <taxon>Nematoda</taxon>
        <taxon>Chromadorea</taxon>
        <taxon>Rhabditida</taxon>
        <taxon>Rhabditina</taxon>
        <taxon>Diplogasteromorpha</taxon>
        <taxon>Diplogasteroidea</taxon>
        <taxon>Neodiplogasteridae</taxon>
        <taxon>Pristionchus</taxon>
    </lineage>
</organism>
<dbReference type="AlphaFoldDB" id="A0AAN5CRJ0"/>
<dbReference type="Proteomes" id="UP001328107">
    <property type="component" value="Unassembled WGS sequence"/>
</dbReference>
<keyword evidence="3" id="KW-0328">Glycosyltransferase</keyword>